<evidence type="ECO:0000256" key="1">
    <source>
        <dbReference type="ARBA" id="ARBA00003532"/>
    </source>
</evidence>
<dbReference type="GO" id="GO:0046872">
    <property type="term" value="F:metal ion binding"/>
    <property type="evidence" value="ECO:0007669"/>
    <property type="project" value="UniProtKB-KW"/>
</dbReference>
<dbReference type="Proteomes" id="UP000033115">
    <property type="component" value="Chromosome"/>
</dbReference>
<sequence length="387" mass="43342">MEKVALLKCETYDVDIIEKKLREGFDLLGGDSFLRDLIPYNSKVLLKPNMLSIEQAGSPVITNVNVFESVIRIVKDYSSNISFGDSPGFGDSNKAAERSGLLEVAQKYNVKFEDFKESVHTKLDNSILCKSWTIAKAPYESDVLITLPKLKTHAMAYYTGAVKNQFGCIPGTLKATWHTRMPNANNFCKMLLDLNTLVNTSFAILDGIIAMEGNGPKSGKPKKMNTLIMGKSLTAVDSIATKLIGYDNPLDIPVLKEAFDNNWGEVFEKNIQVLGEKVNDMIAKDFELCREGGNFYFISPKVTNFLRDLIAPDPVVIKEKCIGCSRCSEVCPEKPKVIKMIEKEGKKYPMWNMKQCIRCFCCQELCPCGAIETKYSTLGKILRMNKR</sequence>
<organism evidence="8 9">
    <name type="scientific">Clostridium scatologenes</name>
    <dbReference type="NCBI Taxonomy" id="1548"/>
    <lineage>
        <taxon>Bacteria</taxon>
        <taxon>Bacillati</taxon>
        <taxon>Bacillota</taxon>
        <taxon>Clostridia</taxon>
        <taxon>Eubacteriales</taxon>
        <taxon>Clostridiaceae</taxon>
        <taxon>Clostridium</taxon>
    </lineage>
</organism>
<dbReference type="InterPro" id="IPR017900">
    <property type="entry name" value="4Fe4S_Fe_S_CS"/>
</dbReference>
<dbReference type="PANTHER" id="PTHR24960:SF76">
    <property type="entry name" value="4FE-4S FERREDOXIN-TYPE DOMAIN-CONTAINING PROTEIN"/>
    <property type="match status" value="1"/>
</dbReference>
<dbReference type="HOGENOM" id="CLU_058393_1_0_9"/>
<gene>
    <name evidence="8" type="ORF">CSCA_4115</name>
</gene>
<evidence type="ECO:0000259" key="7">
    <source>
        <dbReference type="PROSITE" id="PS51379"/>
    </source>
</evidence>
<dbReference type="PROSITE" id="PS51379">
    <property type="entry name" value="4FE4S_FER_2"/>
    <property type="match status" value="2"/>
</dbReference>
<accession>A0A0E3MAZ7</accession>
<dbReference type="InterPro" id="IPR050157">
    <property type="entry name" value="PSI_iron-sulfur_center"/>
</dbReference>
<dbReference type="AlphaFoldDB" id="A0A0E3MAZ7"/>
<dbReference type="SUPFAM" id="SSF54862">
    <property type="entry name" value="4Fe-4S ferredoxins"/>
    <property type="match status" value="1"/>
</dbReference>
<keyword evidence="6" id="KW-0411">Iron-sulfur</keyword>
<dbReference type="PROSITE" id="PS00198">
    <property type="entry name" value="4FE4S_FER_1"/>
    <property type="match status" value="2"/>
</dbReference>
<dbReference type="Pfam" id="PF04015">
    <property type="entry name" value="DUF362"/>
    <property type="match status" value="1"/>
</dbReference>
<dbReference type="InterPro" id="IPR017896">
    <property type="entry name" value="4Fe4S_Fe-S-bd"/>
</dbReference>
<dbReference type="KEGG" id="csq:CSCA_4115"/>
<reference evidence="8 9" key="1">
    <citation type="journal article" date="2015" name="J. Biotechnol.">
        <title>Complete genome sequence of a malodorant-producing acetogen, Clostridium scatologenes ATCC 25775(T).</title>
        <authorList>
            <person name="Zhu Z."/>
            <person name="Guo T."/>
            <person name="Zheng H."/>
            <person name="Song T."/>
            <person name="Ouyang P."/>
            <person name="Xie J."/>
        </authorList>
    </citation>
    <scope>NUCLEOTIDE SEQUENCE [LARGE SCALE GENOMIC DNA]</scope>
    <source>
        <strain evidence="8 9">ATCC 25775</strain>
    </source>
</reference>
<dbReference type="RefSeq" id="WP_029162348.1">
    <property type="nucleotide sequence ID" value="NZ_CP009933.1"/>
</dbReference>
<evidence type="ECO:0000256" key="3">
    <source>
        <dbReference type="ARBA" id="ARBA00022485"/>
    </source>
</evidence>
<feature type="domain" description="4Fe-4S ferredoxin-type" evidence="7">
    <location>
        <begin position="312"/>
        <end position="343"/>
    </location>
</feature>
<keyword evidence="5" id="KW-0408">Iron</keyword>
<comment type="function">
    <text evidence="1">Ferredoxins are iron-sulfur proteins that transfer electrons in a wide variety of metabolic reactions.</text>
</comment>
<keyword evidence="9" id="KW-1185">Reference proteome</keyword>
<name>A0A0E3MAZ7_CLOSL</name>
<evidence type="ECO:0000313" key="8">
    <source>
        <dbReference type="EMBL" id="AKA71240.1"/>
    </source>
</evidence>
<dbReference type="PANTHER" id="PTHR24960">
    <property type="entry name" value="PHOTOSYSTEM I IRON-SULFUR CENTER-RELATED"/>
    <property type="match status" value="1"/>
</dbReference>
<evidence type="ECO:0000256" key="2">
    <source>
        <dbReference type="ARBA" id="ARBA00013529"/>
    </source>
</evidence>
<dbReference type="Pfam" id="PF13237">
    <property type="entry name" value="Fer4_10"/>
    <property type="match status" value="1"/>
</dbReference>
<evidence type="ECO:0000256" key="4">
    <source>
        <dbReference type="ARBA" id="ARBA00022723"/>
    </source>
</evidence>
<feature type="domain" description="4Fe-4S ferredoxin-type" evidence="7">
    <location>
        <begin position="347"/>
        <end position="376"/>
    </location>
</feature>
<dbReference type="Gene3D" id="3.30.70.20">
    <property type="match status" value="1"/>
</dbReference>
<dbReference type="GO" id="GO:0051539">
    <property type="term" value="F:4 iron, 4 sulfur cluster binding"/>
    <property type="evidence" value="ECO:0007669"/>
    <property type="project" value="UniProtKB-KW"/>
</dbReference>
<evidence type="ECO:0000256" key="5">
    <source>
        <dbReference type="ARBA" id="ARBA00023004"/>
    </source>
</evidence>
<protein>
    <recommendedName>
        <fullName evidence="2">Ferredoxin</fullName>
    </recommendedName>
</protein>
<dbReference type="InterPro" id="IPR007160">
    <property type="entry name" value="DUF362"/>
</dbReference>
<keyword evidence="4" id="KW-0479">Metal-binding</keyword>
<keyword evidence="3" id="KW-0004">4Fe-4S</keyword>
<evidence type="ECO:0000256" key="6">
    <source>
        <dbReference type="ARBA" id="ARBA00023014"/>
    </source>
</evidence>
<dbReference type="EMBL" id="CP009933">
    <property type="protein sequence ID" value="AKA71240.1"/>
    <property type="molecule type" value="Genomic_DNA"/>
</dbReference>
<proteinExistence type="predicted"/>
<dbReference type="STRING" id="1548.CSCA_4115"/>
<evidence type="ECO:0000313" key="9">
    <source>
        <dbReference type="Proteomes" id="UP000033115"/>
    </source>
</evidence>